<dbReference type="SUPFAM" id="SSF109604">
    <property type="entry name" value="HD-domain/PDEase-like"/>
    <property type="match status" value="1"/>
</dbReference>
<dbReference type="InterPro" id="IPR006675">
    <property type="entry name" value="HDIG_dom"/>
</dbReference>
<organism evidence="2">
    <name type="scientific">Mesoaciditoga lauensis</name>
    <dbReference type="NCBI Taxonomy" id="1495039"/>
    <lineage>
        <taxon>Bacteria</taxon>
        <taxon>Thermotogati</taxon>
        <taxon>Thermotogota</taxon>
        <taxon>Thermotogae</taxon>
        <taxon>Mesoaciditogales</taxon>
        <taxon>Mesoaciditogaceae</taxon>
        <taxon>Mesoaciditoga</taxon>
    </lineage>
</organism>
<name>A0A7V3REX6_9BACT</name>
<gene>
    <name evidence="2" type="ORF">ENX73_04145</name>
</gene>
<feature type="domain" description="HDOD" evidence="1">
    <location>
        <begin position="15"/>
        <end position="212"/>
    </location>
</feature>
<sequence length="285" mass="32286">MTNSLADVLKEIDGIPVPNFVVTKVLELVNKPDVSALDLTELIEKDPNLTVRIMKLANSSYYGLPQKITNLSHAIMILGFKTLRNLVVSVYTHDAFFSSKLETKNITEDELWWHLVATAIATEHVSTSVGYINKEEAFLAGMLHDLGKIVMAKLFPNYVDALIILASKKSITYVEAEKEMEFPDHVFIGKYLLEKWKFPQIIQIPVAFHHDPGSVTEESFRDITYVVHSSDIISSILNQKAAGNYTLPIVKKEVWNYLKLNGTSFLDMIRSTRDSMKKSDTFFKI</sequence>
<protein>
    <submittedName>
        <fullName evidence="2">HDOD domain-containing protein</fullName>
    </submittedName>
</protein>
<dbReference type="Gene3D" id="1.10.3210.10">
    <property type="entry name" value="Hypothetical protein af1432"/>
    <property type="match status" value="1"/>
</dbReference>
<dbReference type="AlphaFoldDB" id="A0A7V3REX6"/>
<dbReference type="EMBL" id="DTPE01000174">
    <property type="protein sequence ID" value="HGE75297.1"/>
    <property type="molecule type" value="Genomic_DNA"/>
</dbReference>
<dbReference type="PROSITE" id="PS51833">
    <property type="entry name" value="HDOD"/>
    <property type="match status" value="1"/>
</dbReference>
<dbReference type="InterPro" id="IPR013976">
    <property type="entry name" value="HDOD"/>
</dbReference>
<dbReference type="PANTHER" id="PTHR33525">
    <property type="match status" value="1"/>
</dbReference>
<reference evidence="2" key="1">
    <citation type="journal article" date="2020" name="mSystems">
        <title>Genome- and Community-Level Interaction Insights into Carbon Utilization and Element Cycling Functions of Hydrothermarchaeota in Hydrothermal Sediment.</title>
        <authorList>
            <person name="Zhou Z."/>
            <person name="Liu Y."/>
            <person name="Xu W."/>
            <person name="Pan J."/>
            <person name="Luo Z.H."/>
            <person name="Li M."/>
        </authorList>
    </citation>
    <scope>NUCLEOTIDE SEQUENCE [LARGE SCALE GENOMIC DNA]</scope>
    <source>
        <strain evidence="2">SpSt-966</strain>
    </source>
</reference>
<proteinExistence type="predicted"/>
<evidence type="ECO:0000259" key="1">
    <source>
        <dbReference type="PROSITE" id="PS51833"/>
    </source>
</evidence>
<dbReference type="NCBIfam" id="TIGR00277">
    <property type="entry name" value="HDIG"/>
    <property type="match status" value="1"/>
</dbReference>
<dbReference type="InterPro" id="IPR052340">
    <property type="entry name" value="RNase_Y/CdgJ"/>
</dbReference>
<dbReference type="PANTHER" id="PTHR33525:SF3">
    <property type="entry name" value="RIBONUCLEASE Y"/>
    <property type="match status" value="1"/>
</dbReference>
<accession>A0A7V3REX6</accession>
<comment type="caution">
    <text evidence="2">The sequence shown here is derived from an EMBL/GenBank/DDBJ whole genome shotgun (WGS) entry which is preliminary data.</text>
</comment>
<evidence type="ECO:0000313" key="2">
    <source>
        <dbReference type="EMBL" id="HGE75297.1"/>
    </source>
</evidence>
<dbReference type="Pfam" id="PF08668">
    <property type="entry name" value="HDOD"/>
    <property type="match status" value="1"/>
</dbReference>